<accession>A0A2S4UZ30</accession>
<keyword evidence="1" id="KW-0732">Signal</keyword>
<evidence type="ECO:0000256" key="1">
    <source>
        <dbReference type="SAM" id="SignalP"/>
    </source>
</evidence>
<sequence length="115" mass="12976">MTTYKFIFVVISFLAQISISHAAFQCYPQQANLADCKMAQGKIVYQQPSKTLGPTGRMETTSEVGGCLVSSLRGRRRERLESYLRMFGIVGNHDCKICRWFQHSSHGYASLHISP</sequence>
<dbReference type="AlphaFoldDB" id="A0A2S4UZ30"/>
<protein>
    <recommendedName>
        <fullName evidence="4">Secreted protein</fullName>
    </recommendedName>
</protein>
<dbReference type="VEuPathDB" id="FungiDB:PSTT_10657"/>
<dbReference type="EMBL" id="PKSM01000214">
    <property type="protein sequence ID" value="POW02455.1"/>
    <property type="molecule type" value="Genomic_DNA"/>
</dbReference>
<reference evidence="3" key="2">
    <citation type="journal article" date="2018" name="BMC Genomics">
        <title>Genomic insights into host adaptation between the wheat stripe rust pathogen (Puccinia striiformis f. sp. tritici) and the barley stripe rust pathogen (Puccinia striiformis f. sp. hordei).</title>
        <authorList>
            <person name="Xia C."/>
            <person name="Wang M."/>
            <person name="Yin C."/>
            <person name="Cornejo O.E."/>
            <person name="Hulbert S.H."/>
            <person name="Chen X."/>
        </authorList>
    </citation>
    <scope>NUCLEOTIDE SEQUENCE [LARGE SCALE GENOMIC DNA]</scope>
    <source>
        <strain evidence="3">93TX-2</strain>
    </source>
</reference>
<comment type="caution">
    <text evidence="2">The sequence shown here is derived from an EMBL/GenBank/DDBJ whole genome shotgun (WGS) entry which is preliminary data.</text>
</comment>
<keyword evidence="3" id="KW-1185">Reference proteome</keyword>
<dbReference type="Proteomes" id="UP000238274">
    <property type="component" value="Unassembled WGS sequence"/>
</dbReference>
<feature type="signal peptide" evidence="1">
    <location>
        <begin position="1"/>
        <end position="22"/>
    </location>
</feature>
<proteinExistence type="predicted"/>
<evidence type="ECO:0000313" key="3">
    <source>
        <dbReference type="Proteomes" id="UP000238274"/>
    </source>
</evidence>
<evidence type="ECO:0000313" key="2">
    <source>
        <dbReference type="EMBL" id="POW02455.1"/>
    </source>
</evidence>
<reference evidence="2 3" key="1">
    <citation type="submission" date="2017-12" db="EMBL/GenBank/DDBJ databases">
        <title>Gene loss provides genomic basis for host adaptation in cereal stripe rust fungi.</title>
        <authorList>
            <person name="Xia C."/>
        </authorList>
    </citation>
    <scope>NUCLEOTIDE SEQUENCE [LARGE SCALE GENOMIC DNA]</scope>
    <source>
        <strain evidence="2 3">93TX-2</strain>
    </source>
</reference>
<gene>
    <name evidence="2" type="ORF">PSHT_12090</name>
</gene>
<name>A0A2S4UZ30_9BASI</name>
<feature type="chain" id="PRO_5015614688" description="Secreted protein" evidence="1">
    <location>
        <begin position="23"/>
        <end position="115"/>
    </location>
</feature>
<evidence type="ECO:0008006" key="4">
    <source>
        <dbReference type="Google" id="ProtNLM"/>
    </source>
</evidence>
<reference evidence="3" key="3">
    <citation type="journal article" date="2018" name="Mol. Plant Microbe Interact.">
        <title>Genome sequence resources for the wheat stripe rust pathogen (Puccinia striiformis f. sp. tritici) and the barley stripe rust pathogen (Puccinia striiformis f. sp. hordei).</title>
        <authorList>
            <person name="Xia C."/>
            <person name="Wang M."/>
            <person name="Yin C."/>
            <person name="Cornejo O.E."/>
            <person name="Hulbert S.H."/>
            <person name="Chen X."/>
        </authorList>
    </citation>
    <scope>NUCLEOTIDE SEQUENCE [LARGE SCALE GENOMIC DNA]</scope>
    <source>
        <strain evidence="3">93TX-2</strain>
    </source>
</reference>
<organism evidence="2 3">
    <name type="scientific">Puccinia striiformis</name>
    <dbReference type="NCBI Taxonomy" id="27350"/>
    <lineage>
        <taxon>Eukaryota</taxon>
        <taxon>Fungi</taxon>
        <taxon>Dikarya</taxon>
        <taxon>Basidiomycota</taxon>
        <taxon>Pucciniomycotina</taxon>
        <taxon>Pucciniomycetes</taxon>
        <taxon>Pucciniales</taxon>
        <taxon>Pucciniaceae</taxon>
        <taxon>Puccinia</taxon>
    </lineage>
</organism>
<dbReference type="VEuPathDB" id="FungiDB:PSHT_12090"/>